<dbReference type="Proteomes" id="UP001165960">
    <property type="component" value="Unassembled WGS sequence"/>
</dbReference>
<proteinExistence type="predicted"/>
<gene>
    <name evidence="1" type="ORF">DSO57_1006816</name>
</gene>
<dbReference type="EMBL" id="QTSX02002149">
    <property type="protein sequence ID" value="KAJ9078403.1"/>
    <property type="molecule type" value="Genomic_DNA"/>
</dbReference>
<reference evidence="1" key="1">
    <citation type="submission" date="2022-04" db="EMBL/GenBank/DDBJ databases">
        <title>Genome of the entomopathogenic fungus Entomophthora muscae.</title>
        <authorList>
            <person name="Elya C."/>
            <person name="Lovett B.R."/>
            <person name="Lee E."/>
            <person name="Macias A.M."/>
            <person name="Hajek A.E."/>
            <person name="De Bivort B.L."/>
            <person name="Kasson M.T."/>
            <person name="De Fine Licht H.H."/>
            <person name="Stajich J.E."/>
        </authorList>
    </citation>
    <scope>NUCLEOTIDE SEQUENCE</scope>
    <source>
        <strain evidence="1">Berkeley</strain>
    </source>
</reference>
<organism evidence="1 2">
    <name type="scientific">Entomophthora muscae</name>
    <dbReference type="NCBI Taxonomy" id="34485"/>
    <lineage>
        <taxon>Eukaryota</taxon>
        <taxon>Fungi</taxon>
        <taxon>Fungi incertae sedis</taxon>
        <taxon>Zoopagomycota</taxon>
        <taxon>Entomophthoromycotina</taxon>
        <taxon>Entomophthoromycetes</taxon>
        <taxon>Entomophthorales</taxon>
        <taxon>Entomophthoraceae</taxon>
        <taxon>Entomophthora</taxon>
    </lineage>
</organism>
<comment type="caution">
    <text evidence="1">The sequence shown here is derived from an EMBL/GenBank/DDBJ whole genome shotgun (WGS) entry which is preliminary data.</text>
</comment>
<keyword evidence="2" id="KW-1185">Reference proteome</keyword>
<evidence type="ECO:0000313" key="1">
    <source>
        <dbReference type="EMBL" id="KAJ9078403.1"/>
    </source>
</evidence>
<accession>A0ACC2TUQ0</accession>
<evidence type="ECO:0000313" key="2">
    <source>
        <dbReference type="Proteomes" id="UP001165960"/>
    </source>
</evidence>
<name>A0ACC2TUQ0_9FUNG</name>
<protein>
    <submittedName>
        <fullName evidence="1">Uncharacterized protein</fullName>
    </submittedName>
</protein>
<sequence>MVNGGIHDNWDLHLPAALFAYCLSKHPVTGNPPFAMLYGHEAITLLLLGALLLSSDKALDPDACCMSGLLGIASKNWPWVVNPKCNE</sequence>